<keyword evidence="2" id="KW-0433">Leucine-rich repeat</keyword>
<dbReference type="InterPro" id="IPR050905">
    <property type="entry name" value="Plant_NBS-LRR"/>
</dbReference>
<organism evidence="12 13">
    <name type="scientific">Capsicum baccatum</name>
    <name type="common">Peruvian pepper</name>
    <dbReference type="NCBI Taxonomy" id="33114"/>
    <lineage>
        <taxon>Eukaryota</taxon>
        <taxon>Viridiplantae</taxon>
        <taxon>Streptophyta</taxon>
        <taxon>Embryophyta</taxon>
        <taxon>Tracheophyta</taxon>
        <taxon>Spermatophyta</taxon>
        <taxon>Magnoliopsida</taxon>
        <taxon>eudicotyledons</taxon>
        <taxon>Gunneridae</taxon>
        <taxon>Pentapetalae</taxon>
        <taxon>asterids</taxon>
        <taxon>lamiids</taxon>
        <taxon>Solanales</taxon>
        <taxon>Solanaceae</taxon>
        <taxon>Solanoideae</taxon>
        <taxon>Capsiceae</taxon>
        <taxon>Capsicum</taxon>
    </lineage>
</organism>
<dbReference type="FunFam" id="1.10.10.10:FF:000322">
    <property type="entry name" value="Probable disease resistance protein At1g63360"/>
    <property type="match status" value="1"/>
</dbReference>
<dbReference type="InterPro" id="IPR003591">
    <property type="entry name" value="Leu-rich_rpt_typical-subtyp"/>
</dbReference>
<dbReference type="Pfam" id="PF23598">
    <property type="entry name" value="LRR_14"/>
    <property type="match status" value="1"/>
</dbReference>
<feature type="domain" description="Disease resistance R13L4/SHOC-2-like LRR" evidence="11">
    <location>
        <begin position="546"/>
        <end position="643"/>
    </location>
</feature>
<keyword evidence="7" id="KW-0175">Coiled coil</keyword>
<dbReference type="PANTHER" id="PTHR33463:SF187">
    <property type="entry name" value="AND NB-ARC DOMAIN DISEASE RESISTANCE PROTEIN, PUTATIVE-RELATED"/>
    <property type="match status" value="1"/>
</dbReference>
<keyword evidence="6" id="KW-0067">ATP-binding</keyword>
<evidence type="ECO:0000256" key="3">
    <source>
        <dbReference type="ARBA" id="ARBA00022737"/>
    </source>
</evidence>
<dbReference type="PRINTS" id="PR00364">
    <property type="entry name" value="DISEASERSIST"/>
</dbReference>
<evidence type="ECO:0000259" key="8">
    <source>
        <dbReference type="Pfam" id="PF00931"/>
    </source>
</evidence>
<gene>
    <name evidence="12" type="ORF">CQW23_06644</name>
</gene>
<dbReference type="Gene3D" id="1.10.8.430">
    <property type="entry name" value="Helical domain of apoptotic protease-activating factors"/>
    <property type="match status" value="1"/>
</dbReference>
<protein>
    <submittedName>
        <fullName evidence="12">Uncharacterized protein</fullName>
    </submittedName>
</protein>
<feature type="domain" description="NB-ARC" evidence="8">
    <location>
        <begin position="136"/>
        <end position="295"/>
    </location>
</feature>
<evidence type="ECO:0000259" key="11">
    <source>
        <dbReference type="Pfam" id="PF23598"/>
    </source>
</evidence>
<dbReference type="FunFam" id="3.40.50.300:FF:001091">
    <property type="entry name" value="Probable disease resistance protein At1g61300"/>
    <property type="match status" value="1"/>
</dbReference>
<evidence type="ECO:0000256" key="1">
    <source>
        <dbReference type="ARBA" id="ARBA00008894"/>
    </source>
</evidence>
<name>A0A2G2X3W9_CAPBA</name>
<dbReference type="InterPro" id="IPR036388">
    <property type="entry name" value="WH-like_DNA-bd_sf"/>
</dbReference>
<dbReference type="GO" id="GO:0005524">
    <property type="term" value="F:ATP binding"/>
    <property type="evidence" value="ECO:0007669"/>
    <property type="project" value="UniProtKB-KW"/>
</dbReference>
<keyword evidence="13" id="KW-1185">Reference proteome</keyword>
<dbReference type="Gene3D" id="3.80.10.10">
    <property type="entry name" value="Ribonuclease Inhibitor"/>
    <property type="match status" value="1"/>
</dbReference>
<dbReference type="GO" id="GO:0051607">
    <property type="term" value="P:defense response to virus"/>
    <property type="evidence" value="ECO:0007669"/>
    <property type="project" value="UniProtKB-ARBA"/>
</dbReference>
<feature type="domain" description="Disease resistance protein At4g27190-like leucine-rich repeats" evidence="9">
    <location>
        <begin position="796"/>
        <end position="931"/>
    </location>
</feature>
<dbReference type="SUPFAM" id="SSF52540">
    <property type="entry name" value="P-loop containing nucleoside triphosphate hydrolases"/>
    <property type="match status" value="1"/>
</dbReference>
<accession>A0A2G2X3W9</accession>
<feature type="coiled-coil region" evidence="7">
    <location>
        <begin position="19"/>
        <end position="89"/>
    </location>
</feature>
<proteinExistence type="inferred from homology"/>
<evidence type="ECO:0000256" key="6">
    <source>
        <dbReference type="ARBA" id="ARBA00022840"/>
    </source>
</evidence>
<evidence type="ECO:0000259" key="9">
    <source>
        <dbReference type="Pfam" id="PF23247"/>
    </source>
</evidence>
<keyword evidence="5" id="KW-0611">Plant defense</keyword>
<dbReference type="InterPro" id="IPR042197">
    <property type="entry name" value="Apaf_helical"/>
</dbReference>
<dbReference type="InterPro" id="IPR055414">
    <property type="entry name" value="LRR_R13L4/SHOC2-like"/>
</dbReference>
<dbReference type="InterPro" id="IPR032675">
    <property type="entry name" value="LRR_dom_sf"/>
</dbReference>
<dbReference type="SUPFAM" id="SSF52058">
    <property type="entry name" value="L domain-like"/>
    <property type="match status" value="1"/>
</dbReference>
<dbReference type="Pfam" id="PF00931">
    <property type="entry name" value="NB-ARC"/>
    <property type="match status" value="1"/>
</dbReference>
<evidence type="ECO:0000256" key="7">
    <source>
        <dbReference type="SAM" id="Coils"/>
    </source>
</evidence>
<dbReference type="Gene3D" id="1.10.10.10">
    <property type="entry name" value="Winged helix-like DNA-binding domain superfamily/Winged helix DNA-binding domain"/>
    <property type="match status" value="1"/>
</dbReference>
<dbReference type="PANTHER" id="PTHR33463">
    <property type="entry name" value="NB-ARC DOMAIN-CONTAINING PROTEIN-RELATED"/>
    <property type="match status" value="1"/>
</dbReference>
<keyword evidence="3" id="KW-0677">Repeat</keyword>
<dbReference type="InterPro" id="IPR002182">
    <property type="entry name" value="NB-ARC"/>
</dbReference>
<comment type="caution">
    <text evidence="12">The sequence shown here is derived from an EMBL/GenBank/DDBJ whole genome shotgun (WGS) entry which is preliminary data.</text>
</comment>
<dbReference type="InterPro" id="IPR058922">
    <property type="entry name" value="WHD_DRP"/>
</dbReference>
<evidence type="ECO:0000313" key="13">
    <source>
        <dbReference type="Proteomes" id="UP000224567"/>
    </source>
</evidence>
<reference evidence="13" key="2">
    <citation type="journal article" date="2017" name="J. Anim. Genet.">
        <title>Multiple reference genome sequences of hot pepper reveal the massive evolution of plant disease resistance genes by retroduplication.</title>
        <authorList>
            <person name="Kim S."/>
            <person name="Park J."/>
            <person name="Yeom S.-I."/>
            <person name="Kim Y.-M."/>
            <person name="Seo E."/>
            <person name="Kim K.-T."/>
            <person name="Kim M.-S."/>
            <person name="Lee J.M."/>
            <person name="Cheong K."/>
            <person name="Shin H.-S."/>
            <person name="Kim S.-B."/>
            <person name="Han K."/>
            <person name="Lee J."/>
            <person name="Park M."/>
            <person name="Lee H.-A."/>
            <person name="Lee H.-Y."/>
            <person name="Lee Y."/>
            <person name="Oh S."/>
            <person name="Lee J.H."/>
            <person name="Choi E."/>
            <person name="Choi E."/>
            <person name="Lee S.E."/>
            <person name="Jeon J."/>
            <person name="Kim H."/>
            <person name="Choi G."/>
            <person name="Song H."/>
            <person name="Lee J."/>
            <person name="Lee S.-C."/>
            <person name="Kwon J.-K."/>
            <person name="Lee H.-Y."/>
            <person name="Koo N."/>
            <person name="Hong Y."/>
            <person name="Kim R.W."/>
            <person name="Kang W.-H."/>
            <person name="Huh J.H."/>
            <person name="Kang B.-C."/>
            <person name="Yang T.-J."/>
            <person name="Lee Y.-H."/>
            <person name="Bennetzen J.L."/>
            <person name="Choi D."/>
        </authorList>
    </citation>
    <scope>NUCLEOTIDE SEQUENCE [LARGE SCALE GENOMIC DNA]</scope>
    <source>
        <strain evidence="13">cv. PBC81</strain>
    </source>
</reference>
<dbReference type="Pfam" id="PF23247">
    <property type="entry name" value="LRR_RPS2"/>
    <property type="match status" value="1"/>
</dbReference>
<dbReference type="EMBL" id="MLFT02000003">
    <property type="protein sequence ID" value="PHT52182.1"/>
    <property type="molecule type" value="Genomic_DNA"/>
</dbReference>
<dbReference type="GO" id="GO:0043531">
    <property type="term" value="F:ADP binding"/>
    <property type="evidence" value="ECO:0007669"/>
    <property type="project" value="InterPro"/>
</dbReference>
<comment type="similarity">
    <text evidence="1">Belongs to the disease resistance NB-LRR family.</text>
</comment>
<dbReference type="InterPro" id="IPR057135">
    <property type="entry name" value="At4g27190-like_LRR"/>
</dbReference>
<dbReference type="OrthoDB" id="1926275at2759"/>
<dbReference type="Pfam" id="PF00560">
    <property type="entry name" value="LRR_1"/>
    <property type="match status" value="1"/>
</dbReference>
<evidence type="ECO:0000256" key="5">
    <source>
        <dbReference type="ARBA" id="ARBA00022821"/>
    </source>
</evidence>
<dbReference type="AlphaFoldDB" id="A0A2G2X3W9"/>
<evidence type="ECO:0000313" key="12">
    <source>
        <dbReference type="EMBL" id="PHT52182.1"/>
    </source>
</evidence>
<dbReference type="SMART" id="SM00369">
    <property type="entry name" value="LRR_TYP"/>
    <property type="match status" value="4"/>
</dbReference>
<feature type="domain" description="Disease resistance protein winged helix" evidence="10">
    <location>
        <begin position="380"/>
        <end position="444"/>
    </location>
</feature>
<dbReference type="Proteomes" id="UP000224567">
    <property type="component" value="Unassembled WGS sequence"/>
</dbReference>
<evidence type="ECO:0000256" key="4">
    <source>
        <dbReference type="ARBA" id="ARBA00022741"/>
    </source>
</evidence>
<dbReference type="Gene3D" id="3.40.50.300">
    <property type="entry name" value="P-loop containing nucleotide triphosphate hydrolases"/>
    <property type="match status" value="1"/>
</dbReference>
<sequence length="974" mass="112640">MDTFIEKVVDFGVKKFKSISDFDENLETLERYVKQLLDKALDVKTEVDNREQSGRRKRKREVESWFHEVTKIEEELRALKEVVTRGKKNGGVLEKMNGRVGELLEQSKHFGTLVHDMYEPEECPLLASQFNDEISKQNLEVIWTWLQDENVSSIGIYGMGGVGKTTLVKHIHNRLVKEIHYQVCWVTVSQGFTIKGLQYELAKILKLDLSDEVDEHRRAAKLNWAFKNRKKIVIILDDVWDRLCLEKLGYSLGMEGCRLILTSRSSEVCLKIGCQKLREVKNLNSDDAWELFRKSLGCETLVSPDIEPIAKSLAGRCKGLPLGLITLGGSMRGVTDIREWKNALKEFPDDMESDVFKVLQYSYDRLRDTNMQECFLYCALYPEDCEIGRDELIGRYMMEGMMKGDSREEEFNHGHTILNKLVKICLLEATSEGVRMHDLLREMALRITNVKPRYMVRAGIGSQVPEEQDWIFDLDKVSFLKSYIRGIPEDMAPNCPSLSSLLFSDCTLRWIPESFFQHMNNLQVLDLSYNSVLMDLPSCISNLRSLRALSLRQCDQLRYVPRLGKLKNLRVLDVSYTGIKEVPQGMENLFKLKFLDMSGIGLDELPKEILRKLSHLQYLKLPLSVNAKIEDLSSLELLEEFKGRFCDLHNFNKFMRNRRNCEKDWWYDIRVMPKVSGAQCFLHHDSGNRRVEQRKVIIQGFSLEADGGVPASIILPHCVQNLHIENCRGLRSCLVDSFQLQATLRGLSCVIKHCDDIEWIVNVPDGRNTITKTDCICFHNLTVRYLRNLVGVCKGKIASHTFSGLTELCFNHCNRMKKLFPWAIVQDLKNLQVLWVQYCDEIEEIIGREEEGSSQSSNPHITSTTADLPKLKRLHLSVLPELKRICDGKLICDALESMDFKWCPNLKRLPFFTPNTNGHPLPSLKRIEVKKSWWERLEWDQSHVKTLLQPYLIADDDEKLEGNQYHVKNHFRPY</sequence>
<reference evidence="12 13" key="1">
    <citation type="journal article" date="2017" name="Genome Biol.">
        <title>New reference genome sequences of hot pepper reveal the massive evolution of plant disease-resistance genes by retroduplication.</title>
        <authorList>
            <person name="Kim S."/>
            <person name="Park J."/>
            <person name="Yeom S.I."/>
            <person name="Kim Y.M."/>
            <person name="Seo E."/>
            <person name="Kim K.T."/>
            <person name="Kim M.S."/>
            <person name="Lee J.M."/>
            <person name="Cheong K."/>
            <person name="Shin H.S."/>
            <person name="Kim S.B."/>
            <person name="Han K."/>
            <person name="Lee J."/>
            <person name="Park M."/>
            <person name="Lee H.A."/>
            <person name="Lee H.Y."/>
            <person name="Lee Y."/>
            <person name="Oh S."/>
            <person name="Lee J.H."/>
            <person name="Choi E."/>
            <person name="Choi E."/>
            <person name="Lee S.E."/>
            <person name="Jeon J."/>
            <person name="Kim H."/>
            <person name="Choi G."/>
            <person name="Song H."/>
            <person name="Lee J."/>
            <person name="Lee S.C."/>
            <person name="Kwon J.K."/>
            <person name="Lee H.Y."/>
            <person name="Koo N."/>
            <person name="Hong Y."/>
            <person name="Kim R.W."/>
            <person name="Kang W.H."/>
            <person name="Huh J.H."/>
            <person name="Kang B.C."/>
            <person name="Yang T.J."/>
            <person name="Lee Y.H."/>
            <person name="Bennetzen J.L."/>
            <person name="Choi D."/>
        </authorList>
    </citation>
    <scope>NUCLEOTIDE SEQUENCE [LARGE SCALE GENOMIC DNA]</scope>
    <source>
        <strain evidence="13">cv. PBC81</strain>
    </source>
</reference>
<dbReference type="InterPro" id="IPR001611">
    <property type="entry name" value="Leu-rich_rpt"/>
</dbReference>
<dbReference type="InterPro" id="IPR027417">
    <property type="entry name" value="P-loop_NTPase"/>
</dbReference>
<evidence type="ECO:0000256" key="2">
    <source>
        <dbReference type="ARBA" id="ARBA00022614"/>
    </source>
</evidence>
<evidence type="ECO:0000259" key="10">
    <source>
        <dbReference type="Pfam" id="PF23559"/>
    </source>
</evidence>
<dbReference type="Pfam" id="PF23559">
    <property type="entry name" value="WHD_DRP"/>
    <property type="match status" value="1"/>
</dbReference>
<keyword evidence="4" id="KW-0547">Nucleotide-binding</keyword>